<keyword evidence="9" id="KW-0539">Nucleus</keyword>
<dbReference type="InterPro" id="IPR001965">
    <property type="entry name" value="Znf_PHD"/>
</dbReference>
<dbReference type="InterPro" id="IPR001471">
    <property type="entry name" value="AP2/ERF_dom"/>
</dbReference>
<dbReference type="SMART" id="SM00380">
    <property type="entry name" value="AP2"/>
    <property type="match status" value="2"/>
</dbReference>
<dbReference type="Pfam" id="PF00850">
    <property type="entry name" value="Hist_deacetyl"/>
    <property type="match status" value="1"/>
</dbReference>
<dbReference type="PROSITE" id="PS51032">
    <property type="entry name" value="AP2_ERF"/>
    <property type="match status" value="2"/>
</dbReference>
<dbReference type="SMART" id="SM00249">
    <property type="entry name" value="PHD"/>
    <property type="match status" value="1"/>
</dbReference>
<dbReference type="InterPro" id="IPR037138">
    <property type="entry name" value="His_deacetylse_dom_sf"/>
</dbReference>
<keyword evidence="4 10" id="KW-0863">Zinc-finger</keyword>
<dbReference type="PROSITE" id="PS50016">
    <property type="entry name" value="ZF_PHD_2"/>
    <property type="match status" value="1"/>
</dbReference>
<feature type="compositionally biased region" description="Basic residues" evidence="12">
    <location>
        <begin position="2184"/>
        <end position="2193"/>
    </location>
</feature>
<evidence type="ECO:0000256" key="7">
    <source>
        <dbReference type="ARBA" id="ARBA00023125"/>
    </source>
</evidence>
<feature type="compositionally biased region" description="Basic residues" evidence="12">
    <location>
        <begin position="237"/>
        <end position="250"/>
    </location>
</feature>
<evidence type="ECO:0000256" key="8">
    <source>
        <dbReference type="ARBA" id="ARBA00023163"/>
    </source>
</evidence>
<dbReference type="Gene3D" id="3.40.800.20">
    <property type="entry name" value="Histone deacetylase domain"/>
    <property type="match status" value="1"/>
</dbReference>
<dbReference type="CDD" id="cd15515">
    <property type="entry name" value="PHD1_KDM5A_like"/>
    <property type="match status" value="1"/>
</dbReference>
<evidence type="ECO:0000256" key="5">
    <source>
        <dbReference type="ARBA" id="ARBA00022833"/>
    </source>
</evidence>
<dbReference type="CDD" id="cd00018">
    <property type="entry name" value="AP2"/>
    <property type="match status" value="2"/>
</dbReference>
<dbReference type="InterPro" id="IPR019786">
    <property type="entry name" value="Zinc_finger_PHD-type_CS"/>
</dbReference>
<dbReference type="EMBL" id="CAKLCB010000056">
    <property type="protein sequence ID" value="CAH0514192.1"/>
    <property type="molecule type" value="Genomic_DNA"/>
</dbReference>
<accession>A0ABN8CMG4</accession>
<feature type="domain" description="AP2/ERF" evidence="14">
    <location>
        <begin position="129"/>
        <end position="188"/>
    </location>
</feature>
<feature type="region of interest" description="Disordered" evidence="12">
    <location>
        <begin position="2165"/>
        <end position="2193"/>
    </location>
</feature>
<evidence type="ECO:0000256" key="11">
    <source>
        <dbReference type="SAM" id="Coils"/>
    </source>
</evidence>
<evidence type="ECO:0000313" key="15">
    <source>
        <dbReference type="EMBL" id="CAH0514192.1"/>
    </source>
</evidence>
<comment type="caution">
    <text evidence="15">The sequence shown here is derived from an EMBL/GenBank/DDBJ whole genome shotgun (WGS) entry which is preliminary data.</text>
</comment>
<keyword evidence="16" id="KW-1185">Reference proteome</keyword>
<evidence type="ECO:0000256" key="10">
    <source>
        <dbReference type="PROSITE-ProRule" id="PRU00146"/>
    </source>
</evidence>
<comment type="similarity">
    <text evidence="2">Belongs to the Mediator complex subunit 27 family.</text>
</comment>
<evidence type="ECO:0000256" key="9">
    <source>
        <dbReference type="ARBA" id="ARBA00023242"/>
    </source>
</evidence>
<dbReference type="Gene3D" id="3.30.40.10">
    <property type="entry name" value="Zinc/RING finger domain, C3HC4 (zinc finger)"/>
    <property type="match status" value="1"/>
</dbReference>
<dbReference type="Proteomes" id="UP001158986">
    <property type="component" value="Unassembled WGS sequence"/>
</dbReference>
<feature type="compositionally biased region" description="Low complexity" evidence="12">
    <location>
        <begin position="2165"/>
        <end position="2177"/>
    </location>
</feature>
<dbReference type="InterPro" id="IPR011011">
    <property type="entry name" value="Znf_FYVE_PHD"/>
</dbReference>
<keyword evidence="6" id="KW-0805">Transcription regulation</keyword>
<dbReference type="InterPro" id="IPR023696">
    <property type="entry name" value="Ureohydrolase_dom_sf"/>
</dbReference>
<feature type="domain" description="PHD-type" evidence="13">
    <location>
        <begin position="25"/>
        <end position="75"/>
    </location>
</feature>
<feature type="compositionally biased region" description="Polar residues" evidence="12">
    <location>
        <begin position="206"/>
        <end position="228"/>
    </location>
</feature>
<dbReference type="InterPro" id="IPR036955">
    <property type="entry name" value="AP2/ERF_dom_sf"/>
</dbReference>
<protein>
    <recommendedName>
        <fullName evidence="17">Histone deacetylase</fullName>
    </recommendedName>
</protein>
<reference evidence="15 16" key="1">
    <citation type="submission" date="2021-11" db="EMBL/GenBank/DDBJ databases">
        <authorList>
            <person name="Islam A."/>
            <person name="Islam S."/>
            <person name="Flora M.S."/>
            <person name="Rahman M."/>
            <person name="Ziaur R.M."/>
            <person name="Epstein J.H."/>
            <person name="Hassan M."/>
            <person name="Klassen M."/>
            <person name="Woodard K."/>
            <person name="Webb A."/>
            <person name="Webby R.J."/>
            <person name="El Zowalaty M.E."/>
        </authorList>
    </citation>
    <scope>NUCLEOTIDE SEQUENCE [LARGE SCALE GENOMIC DNA]</scope>
    <source>
        <strain evidence="15">Pbs1</strain>
    </source>
</reference>
<feature type="region of interest" description="Disordered" evidence="12">
    <location>
        <begin position="1504"/>
        <end position="1530"/>
    </location>
</feature>
<dbReference type="InterPro" id="IPR023801">
    <property type="entry name" value="His_deacetylse_dom"/>
</dbReference>
<organism evidence="15 16">
    <name type="scientific">Peronospora belbahrii</name>
    <dbReference type="NCBI Taxonomy" id="622444"/>
    <lineage>
        <taxon>Eukaryota</taxon>
        <taxon>Sar</taxon>
        <taxon>Stramenopiles</taxon>
        <taxon>Oomycota</taxon>
        <taxon>Peronosporomycetes</taxon>
        <taxon>Peronosporales</taxon>
        <taxon>Peronosporaceae</taxon>
        <taxon>Peronospora</taxon>
    </lineage>
</organism>
<dbReference type="PRINTS" id="PR01270">
    <property type="entry name" value="HDASUPER"/>
</dbReference>
<dbReference type="SUPFAM" id="SSF52768">
    <property type="entry name" value="Arginase/deacetylase"/>
    <property type="match status" value="1"/>
</dbReference>
<evidence type="ECO:0008006" key="17">
    <source>
        <dbReference type="Google" id="ProtNLM"/>
    </source>
</evidence>
<dbReference type="InterPro" id="IPR021627">
    <property type="entry name" value="Mediator_Med27"/>
</dbReference>
<dbReference type="SUPFAM" id="SSF54171">
    <property type="entry name" value="DNA-binding domain"/>
    <property type="match status" value="2"/>
</dbReference>
<feature type="domain" description="AP2/ERF" evidence="14">
    <location>
        <begin position="293"/>
        <end position="357"/>
    </location>
</feature>
<evidence type="ECO:0000256" key="4">
    <source>
        <dbReference type="ARBA" id="ARBA00022771"/>
    </source>
</evidence>
<name>A0ABN8CMG4_9STRA</name>
<feature type="region of interest" description="Disordered" evidence="12">
    <location>
        <begin position="1355"/>
        <end position="1376"/>
    </location>
</feature>
<dbReference type="InterPro" id="IPR019787">
    <property type="entry name" value="Znf_PHD-finger"/>
</dbReference>
<evidence type="ECO:0000256" key="3">
    <source>
        <dbReference type="ARBA" id="ARBA00022723"/>
    </source>
</evidence>
<dbReference type="PANTHER" id="PTHR13130">
    <property type="entry name" value="34 KDA TRANSCRIPTIONAL CO-ACTIVATOR-RELATED"/>
    <property type="match status" value="1"/>
</dbReference>
<evidence type="ECO:0000256" key="12">
    <source>
        <dbReference type="SAM" id="MobiDB-lite"/>
    </source>
</evidence>
<evidence type="ECO:0000256" key="2">
    <source>
        <dbReference type="ARBA" id="ARBA00008048"/>
    </source>
</evidence>
<feature type="compositionally biased region" description="Polar residues" evidence="12">
    <location>
        <begin position="1355"/>
        <end position="1367"/>
    </location>
</feature>
<evidence type="ECO:0000259" key="14">
    <source>
        <dbReference type="PROSITE" id="PS51032"/>
    </source>
</evidence>
<gene>
    <name evidence="15" type="ORF">PBS001_LOCUS957</name>
</gene>
<dbReference type="PROSITE" id="PS01359">
    <property type="entry name" value="ZF_PHD_1"/>
    <property type="match status" value="1"/>
</dbReference>
<keyword evidence="3" id="KW-0479">Metal-binding</keyword>
<proteinExistence type="inferred from homology"/>
<evidence type="ECO:0000313" key="16">
    <source>
        <dbReference type="Proteomes" id="UP001158986"/>
    </source>
</evidence>
<dbReference type="Pfam" id="PF11571">
    <property type="entry name" value="Med27"/>
    <property type="match status" value="1"/>
</dbReference>
<feature type="coiled-coil region" evidence="11">
    <location>
        <begin position="2211"/>
        <end position="2241"/>
    </location>
</feature>
<dbReference type="Gene3D" id="3.30.730.10">
    <property type="entry name" value="AP2/ERF domain"/>
    <property type="match status" value="2"/>
</dbReference>
<sequence>MFAGNADNVRRDKTSGVEGEPHAQINGCVICGSGQNGDNILLCDGCDGEYHTYCLVPPLCEIPAGDFYCKKCMDVNLTKQHEVAADTSVTTPDTRAEASNSPLVLPLESSASAATTTPIKSSTLMKESKYRGVSRVSMKGVKKPFVAKLWQGSKYLQLGTFSSEIEAAHAYDKAALMHYGKSAQLNFPHLHDSFARPEVAFSFRQQNSSAATEMNATSSPGRPSSTDYYASPGHGQSKCRGRGRGRGRGKRLQEFPDLRVTDANSEAKRRKMKSSRSMVGSCNQKVLSVPVKKYLGVQVHRVYAHAQIQVNGKVVNLGTFPTAEDAAIAYDKAALKYFGDSTGFSDAHSNEIVLNFPEKRNVLLKQLLDEGKQKASRQASVVESSYASRSAQNAKYKLSIMKLNAWLSKLQRSVKMVEASQRVQWGLHLVSGRMDEEENSKEEDNVTGISSLVKMDFFGSGPTIKKEFTTRDQKLRQNSKEIQKAILLVIEELKIHAANVSVDPLFQPPLQCPPILNLLSTSRHLKLVNAINDLAHLKDSVHGKDPNSIVSGCFEKKLRAVVDYRARLQMSSNNDKQKLAHLFRDVKTGSSPSLDSTSARMDDGDSIPANAELRLYTLREPGYSRTAKYVKRKVLVCKPAMPNNGRQNDPSEHVVDANEEMKKEFVDSSGEAKFVTVADVEMEAANSEDKVEKIIESSDCSRSAEASKDKAVFAPETADKDTRLENNLDRERLGIDAVSVLPDVDMNGFTGKEASKDEDLYKMRVGENRTEEERKEDKPETIKFEKLSGTEQLNQNKTEVTNSSDEIERGKFEDKPDIECVGQRVGNYTKEDEHHKDPLSESKAACFEDKPVTVKLGDDSIRGSVDDISTLSTIAVPGDKFEWEFCLAVPTVVKDKWRLLPLSSNTSEFSGDLFFTEKEVLKFEISEEEVCSSSATDGKTAWMEHLRQLYVEESKVRQNIQRESNCQYALDGVMRIEQDRLHEISNVYREAMAKLDMETSLALKSYKRASEDAQLVKLMQHSFNPILSNLLDKCEEALLNCFQKLSLRFEDFAQEFEYYRISLLRLTQPQGKDFVTEDEHASLIGAADLNVDDNSVVIKRENIDRGCAATILNAPKVLEIVDDSEAVFTEESDMFDDLSDSPSLRQAYIAFYMAEMEALWKERSSSLEMVQAIQRSLLNDTTGIASAEEATLLIETLSSFEALRSTASETKVRDLDCERTTKVPIAIAIKTECTSETGPYIAEGKATESRDEAEKGFIDDHMQMVGARMPTGNTSDLVRQVEKTPKIESAELVLREVSGKTKPQLGFGKFRREQELRDAVESCLAQWQRIQWPKELNSTFLTPTSVALPGQFSKVTSEQTTLSSSTVTDDENTENDSPYSVMEELKRMMIDLTQEQAIPVSPPAKPTTLVMYHPVFMNHQTPKNHPECPERMDRVVNIVKSLVKKHHETLTLDRLSMSPEELCPPETTLLMVHSPTYLRQLKERSIEAGSQSVSFPATSSSSSRALVFESDSGIREEAPKRGSKKNNGRPPLVGAFGAASLEQNGVELDTFVSSKSWDVARAAAGTVCLAVDRVVRREYHNAVCLVRPPGHHVGRHGRTENAPSSGFCLLNNVVIGATHARLYPWVRKVAVLDWDIHHGNGTEELLKDDPDAFFASIHLYSSGKYFPGTGKSCETGNRVNVALENTGAGSGSQAFRSALVLKVLPAMRAFRPDIIFISAGFDGHRDDILGGVAAVNNPNVPAGYVEEDFAWATLEALKLAAEVCDGRVVSVLEGGYDVHPDTNSLAKSVAAHVAAISAYETGLRKTGDNFIANLEMKTGGAVDVIDVAAASLDASSIKTKHFIKKERMSLLEKLLSADVTDESVIIIDDEEENEEEIRGEGNHEVHDDVDIGYEEDTGEEEEEDYDVGMEEAQLEEPLIFQSNFILAFVLSHRFIRYPPLSKIMSDPFYLADILLGRVGVLRSTAESIILELCEARVKLDTGQASDDALRLTIKNKLERVQTNLKLLRKLVPEFDGKTKPIESINQTHRNLLLEYHWKNQVQDMGSKAQAVFLEQLGGTFPRLEMLGDVRCPPIPSSFFVPKSHKRSRVFDPFGEKQPATLSEMMDYMMAKNRKLKFYKHAETTRGGRRVIKSIKCEINKEVTVHLSFCPPIPENGPNGETGVAASPMTPSTPTSPAFAGGRLRSTRNKHKKQQQQLVKRKKGDMLTKAKLAAEEATKMEMEELKQRITEAREASKEQEQARAAGLQVTKYIQRLSIFPYNEISPLGAWSESSHNLFRLITLHGRKALDHFRKQHPETCFYHLFTWLGFYDKIYQTPCSFCKKLLAKESEEWAYVPPSFRDYTNGQALHSKCLPIE</sequence>
<dbReference type="Pfam" id="PF00628">
    <property type="entry name" value="PHD"/>
    <property type="match status" value="1"/>
</dbReference>
<comment type="subcellular location">
    <subcellularLocation>
        <location evidence="1">Nucleus</location>
    </subcellularLocation>
</comment>
<dbReference type="PANTHER" id="PTHR13130:SF4">
    <property type="entry name" value="MEDIATOR OF RNA POLYMERASE II TRANSCRIPTION SUBUNIT 27"/>
    <property type="match status" value="1"/>
</dbReference>
<dbReference type="InterPro" id="IPR013083">
    <property type="entry name" value="Znf_RING/FYVE/PHD"/>
</dbReference>
<evidence type="ECO:0000259" key="13">
    <source>
        <dbReference type="PROSITE" id="PS50016"/>
    </source>
</evidence>
<feature type="region of interest" description="Disordered" evidence="12">
    <location>
        <begin position="705"/>
        <end position="725"/>
    </location>
</feature>
<dbReference type="InterPro" id="IPR016177">
    <property type="entry name" value="DNA-bd_dom_sf"/>
</dbReference>
<keyword evidence="11" id="KW-0175">Coiled coil</keyword>
<dbReference type="CDD" id="cd11599">
    <property type="entry name" value="HDAC_classII_2"/>
    <property type="match status" value="1"/>
</dbReference>
<keyword evidence="7" id="KW-0238">DNA-binding</keyword>
<evidence type="ECO:0000256" key="1">
    <source>
        <dbReference type="ARBA" id="ARBA00004123"/>
    </source>
</evidence>
<keyword evidence="5" id="KW-0862">Zinc</keyword>
<feature type="region of interest" description="Disordered" evidence="12">
    <location>
        <begin position="206"/>
        <end position="254"/>
    </location>
</feature>
<evidence type="ECO:0000256" key="6">
    <source>
        <dbReference type="ARBA" id="ARBA00023015"/>
    </source>
</evidence>
<dbReference type="SUPFAM" id="SSF57903">
    <property type="entry name" value="FYVE/PHD zinc finger"/>
    <property type="match status" value="1"/>
</dbReference>
<dbReference type="InterPro" id="IPR000286">
    <property type="entry name" value="HDACs"/>
</dbReference>
<keyword evidence="8" id="KW-0804">Transcription</keyword>